<protein>
    <recommendedName>
        <fullName evidence="5">PAS domain-containing protein</fullName>
    </recommendedName>
</protein>
<evidence type="ECO:0000313" key="7">
    <source>
        <dbReference type="Proteomes" id="UP000886520"/>
    </source>
</evidence>
<evidence type="ECO:0000313" key="6">
    <source>
        <dbReference type="EMBL" id="KAI5076095.1"/>
    </source>
</evidence>
<dbReference type="PROSITE" id="PS50112">
    <property type="entry name" value="PAS"/>
    <property type="match status" value="1"/>
</dbReference>
<keyword evidence="1" id="KW-0600">Photoreceptor protein</keyword>
<dbReference type="GO" id="GO:0009881">
    <property type="term" value="F:photoreceptor activity"/>
    <property type="evidence" value="ECO:0007669"/>
    <property type="project" value="UniProtKB-KW"/>
</dbReference>
<reference evidence="6" key="1">
    <citation type="submission" date="2021-01" db="EMBL/GenBank/DDBJ databases">
        <title>Adiantum capillus-veneris genome.</title>
        <authorList>
            <person name="Fang Y."/>
            <person name="Liao Q."/>
        </authorList>
    </citation>
    <scope>NUCLEOTIDE SEQUENCE</scope>
    <source>
        <strain evidence="6">H3</strain>
        <tissue evidence="6">Leaf</tissue>
    </source>
</reference>
<dbReference type="NCBIfam" id="TIGR00229">
    <property type="entry name" value="sensory_box"/>
    <property type="match status" value="1"/>
</dbReference>
<evidence type="ECO:0000256" key="4">
    <source>
        <dbReference type="ARBA" id="ARBA00023170"/>
    </source>
</evidence>
<keyword evidence="7" id="KW-1185">Reference proteome</keyword>
<evidence type="ECO:0000256" key="1">
    <source>
        <dbReference type="ARBA" id="ARBA00022543"/>
    </source>
</evidence>
<dbReference type="InterPro" id="IPR000014">
    <property type="entry name" value="PAS"/>
</dbReference>
<keyword evidence="2" id="KW-0716">Sensory transduction</keyword>
<keyword evidence="3" id="KW-0157">Chromophore</keyword>
<sequence>MACGVCATRFYHYMAASQQLFPSLPRCNIRQRHCHPQLHSAAERLSFPFLMSSWKCLDEGDDDDADMAEDDSSFHEDHDSAQRMFYPSAFNQYIARMALLKDQGTCHYLQQDALDEHESNTFPYHHHNSQARIYLSDDRPHDPSVPVYGDNAHLYQQYCAHVSAANDDACLHQSYHWGGGITRHNAPGTVAYPKPMNRLAESSPCSLVVTDALELDQPIIYVNAVFEMVTGYKAEEVLGRNW</sequence>
<accession>A0A9D4UXQ9</accession>
<dbReference type="InterPro" id="IPR035965">
    <property type="entry name" value="PAS-like_dom_sf"/>
</dbReference>
<evidence type="ECO:0000256" key="2">
    <source>
        <dbReference type="ARBA" id="ARBA00022606"/>
    </source>
</evidence>
<dbReference type="Proteomes" id="UP000886520">
    <property type="component" value="Chromosome 8"/>
</dbReference>
<dbReference type="Gene3D" id="3.30.450.20">
    <property type="entry name" value="PAS domain"/>
    <property type="match status" value="1"/>
</dbReference>
<gene>
    <name evidence="6" type="ORF">GOP47_0008160</name>
</gene>
<comment type="caution">
    <text evidence="6">The sequence shown here is derived from an EMBL/GenBank/DDBJ whole genome shotgun (WGS) entry which is preliminary data.</text>
</comment>
<dbReference type="AlphaFoldDB" id="A0A9D4UXQ9"/>
<dbReference type="SUPFAM" id="SSF55785">
    <property type="entry name" value="PYP-like sensor domain (PAS domain)"/>
    <property type="match status" value="1"/>
</dbReference>
<dbReference type="EMBL" id="JABFUD020000008">
    <property type="protein sequence ID" value="KAI5076095.1"/>
    <property type="molecule type" value="Genomic_DNA"/>
</dbReference>
<name>A0A9D4UXQ9_ADICA</name>
<feature type="domain" description="PAS" evidence="5">
    <location>
        <begin position="192"/>
        <end position="242"/>
    </location>
</feature>
<evidence type="ECO:0000256" key="3">
    <source>
        <dbReference type="ARBA" id="ARBA00022991"/>
    </source>
</evidence>
<keyword evidence="4" id="KW-0675">Receptor</keyword>
<evidence type="ECO:0000259" key="5">
    <source>
        <dbReference type="PROSITE" id="PS50112"/>
    </source>
</evidence>
<organism evidence="6 7">
    <name type="scientific">Adiantum capillus-veneris</name>
    <name type="common">Maidenhair fern</name>
    <dbReference type="NCBI Taxonomy" id="13818"/>
    <lineage>
        <taxon>Eukaryota</taxon>
        <taxon>Viridiplantae</taxon>
        <taxon>Streptophyta</taxon>
        <taxon>Embryophyta</taxon>
        <taxon>Tracheophyta</taxon>
        <taxon>Polypodiopsida</taxon>
        <taxon>Polypodiidae</taxon>
        <taxon>Polypodiales</taxon>
        <taxon>Pteridineae</taxon>
        <taxon>Pteridaceae</taxon>
        <taxon>Vittarioideae</taxon>
        <taxon>Adiantum</taxon>
    </lineage>
</organism>
<proteinExistence type="predicted"/>
<dbReference type="CDD" id="cd00130">
    <property type="entry name" value="PAS"/>
    <property type="match status" value="1"/>
</dbReference>
<dbReference type="OrthoDB" id="447251at2759"/>